<keyword evidence="5" id="KW-0539">Nucleus</keyword>
<dbReference type="STRING" id="906689.A0A2I0WQP2"/>
<dbReference type="PANTHER" id="PTHR48019">
    <property type="entry name" value="SERUM RESPONSE FACTOR HOMOLOG"/>
    <property type="match status" value="1"/>
</dbReference>
<evidence type="ECO:0000256" key="5">
    <source>
        <dbReference type="ARBA" id="ARBA00023242"/>
    </source>
</evidence>
<dbReference type="InterPro" id="IPR050142">
    <property type="entry name" value="MADS-box/MEF2_TF"/>
</dbReference>
<dbReference type="InterPro" id="IPR036879">
    <property type="entry name" value="TF_MADSbox_sf"/>
</dbReference>
<dbReference type="GO" id="GO:0045944">
    <property type="term" value="P:positive regulation of transcription by RNA polymerase II"/>
    <property type="evidence" value="ECO:0007669"/>
    <property type="project" value="InterPro"/>
</dbReference>
<feature type="domain" description="MADS-box" evidence="7">
    <location>
        <begin position="1"/>
        <end position="61"/>
    </location>
</feature>
<evidence type="ECO:0000259" key="8">
    <source>
        <dbReference type="PROSITE" id="PS51297"/>
    </source>
</evidence>
<dbReference type="PROSITE" id="PS50066">
    <property type="entry name" value="MADS_BOX_2"/>
    <property type="match status" value="1"/>
</dbReference>
<evidence type="ECO:0000256" key="4">
    <source>
        <dbReference type="ARBA" id="ARBA00023163"/>
    </source>
</evidence>
<dbReference type="PROSITE" id="PS51297">
    <property type="entry name" value="K_BOX"/>
    <property type="match status" value="1"/>
</dbReference>
<dbReference type="FunFam" id="3.40.1810.10:FF:000003">
    <property type="entry name" value="MADS-box transcription factor MADS-MC"/>
    <property type="match status" value="1"/>
</dbReference>
<dbReference type="CDD" id="cd00265">
    <property type="entry name" value="MADS_MEF2_like"/>
    <property type="match status" value="1"/>
</dbReference>
<dbReference type="Proteomes" id="UP000233837">
    <property type="component" value="Unassembled WGS sequence"/>
</dbReference>
<dbReference type="Gene3D" id="3.40.1810.10">
    <property type="entry name" value="Transcription factor, MADS-box"/>
    <property type="match status" value="1"/>
</dbReference>
<evidence type="ECO:0000313" key="9">
    <source>
        <dbReference type="EMBL" id="PKU77985.1"/>
    </source>
</evidence>
<evidence type="ECO:0000256" key="1">
    <source>
        <dbReference type="ARBA" id="ARBA00004123"/>
    </source>
</evidence>
<keyword evidence="4" id="KW-0804">Transcription</keyword>
<proteinExistence type="predicted"/>
<dbReference type="GO" id="GO:0005634">
    <property type="term" value="C:nucleus"/>
    <property type="evidence" value="ECO:0007669"/>
    <property type="project" value="UniProtKB-SubCell"/>
</dbReference>
<protein>
    <submittedName>
        <fullName evidence="9">MADS-box transcription factor 27</fullName>
    </submittedName>
</protein>
<feature type="coiled-coil region" evidence="6">
    <location>
        <begin position="86"/>
        <end position="142"/>
    </location>
</feature>
<dbReference type="SUPFAM" id="SSF55455">
    <property type="entry name" value="SRF-like"/>
    <property type="match status" value="1"/>
</dbReference>
<dbReference type="SMART" id="SM00432">
    <property type="entry name" value="MADS"/>
    <property type="match status" value="1"/>
</dbReference>
<feature type="domain" description="K-box" evidence="8">
    <location>
        <begin position="86"/>
        <end position="189"/>
    </location>
</feature>
<dbReference type="GO" id="GO:0003700">
    <property type="term" value="F:DNA-binding transcription factor activity"/>
    <property type="evidence" value="ECO:0007669"/>
    <property type="project" value="InterPro"/>
</dbReference>
<dbReference type="Pfam" id="PF01486">
    <property type="entry name" value="K-box"/>
    <property type="match status" value="1"/>
</dbReference>
<accession>A0A2I0WQP2</accession>
<name>A0A2I0WQP2_9ASPA</name>
<dbReference type="PROSITE" id="PS00350">
    <property type="entry name" value="MADS_BOX_1"/>
    <property type="match status" value="1"/>
</dbReference>
<evidence type="ECO:0000313" key="10">
    <source>
        <dbReference type="Proteomes" id="UP000233837"/>
    </source>
</evidence>
<keyword evidence="2" id="KW-0805">Transcription regulation</keyword>
<evidence type="ECO:0000256" key="6">
    <source>
        <dbReference type="SAM" id="Coils"/>
    </source>
</evidence>
<reference evidence="9 10" key="2">
    <citation type="journal article" date="2017" name="Nature">
        <title>The Apostasia genome and the evolution of orchids.</title>
        <authorList>
            <person name="Zhang G.Q."/>
            <person name="Liu K.W."/>
            <person name="Li Z."/>
            <person name="Lohaus R."/>
            <person name="Hsiao Y.Y."/>
            <person name="Niu S.C."/>
            <person name="Wang J.Y."/>
            <person name="Lin Y.C."/>
            <person name="Xu Q."/>
            <person name="Chen L.J."/>
            <person name="Yoshida K."/>
            <person name="Fujiwara S."/>
            <person name="Wang Z.W."/>
            <person name="Zhang Y.Q."/>
            <person name="Mitsuda N."/>
            <person name="Wang M."/>
            <person name="Liu G.H."/>
            <person name="Pecoraro L."/>
            <person name="Huang H.X."/>
            <person name="Xiao X.J."/>
            <person name="Lin M."/>
            <person name="Wu X.Y."/>
            <person name="Wu W.L."/>
            <person name="Chen Y.Y."/>
            <person name="Chang S.B."/>
            <person name="Sakamoto S."/>
            <person name="Ohme-Takagi M."/>
            <person name="Yagi M."/>
            <person name="Zeng S.J."/>
            <person name="Shen C.Y."/>
            <person name="Yeh C.M."/>
            <person name="Luo Y.B."/>
            <person name="Tsai W.C."/>
            <person name="Van de Peer Y."/>
            <person name="Liu Z.J."/>
        </authorList>
    </citation>
    <scope>NUCLEOTIDE SEQUENCE [LARGE SCALE GENOMIC DNA]</scope>
    <source>
        <tissue evidence="9">The whole plant</tissue>
    </source>
</reference>
<comment type="subcellular location">
    <subcellularLocation>
        <location evidence="1">Nucleus</location>
    </subcellularLocation>
</comment>
<reference evidence="9 10" key="1">
    <citation type="journal article" date="2016" name="Sci. Rep.">
        <title>The Dendrobium catenatum Lindl. genome sequence provides insights into polysaccharide synthase, floral development and adaptive evolution.</title>
        <authorList>
            <person name="Zhang G.Q."/>
            <person name="Xu Q."/>
            <person name="Bian C."/>
            <person name="Tsai W.C."/>
            <person name="Yeh C.M."/>
            <person name="Liu K.W."/>
            <person name="Yoshida K."/>
            <person name="Zhang L.S."/>
            <person name="Chang S.B."/>
            <person name="Chen F."/>
            <person name="Shi Y."/>
            <person name="Su Y.Y."/>
            <person name="Zhang Y.Q."/>
            <person name="Chen L.J."/>
            <person name="Yin Y."/>
            <person name="Lin M."/>
            <person name="Huang H."/>
            <person name="Deng H."/>
            <person name="Wang Z.W."/>
            <person name="Zhu S.L."/>
            <person name="Zhao X."/>
            <person name="Deng C."/>
            <person name="Niu S.C."/>
            <person name="Huang J."/>
            <person name="Wang M."/>
            <person name="Liu G.H."/>
            <person name="Yang H.J."/>
            <person name="Xiao X.J."/>
            <person name="Hsiao Y.Y."/>
            <person name="Wu W.L."/>
            <person name="Chen Y.Y."/>
            <person name="Mitsuda N."/>
            <person name="Ohme-Takagi M."/>
            <person name="Luo Y.B."/>
            <person name="Van de Peer Y."/>
            <person name="Liu Z.J."/>
        </authorList>
    </citation>
    <scope>NUCLEOTIDE SEQUENCE [LARGE SCALE GENOMIC DNA]</scope>
    <source>
        <tissue evidence="9">The whole plant</tissue>
    </source>
</reference>
<sequence length="230" mass="26445">MGRGKIAIRRIDNTTTRQVTFSKRRNGLLKKARELAILCDAEVGLIVFSNTDRLYDFASTSMKSVIERYSKIKEDRQLVMHSNSEIQFWQREATCLRQQLYNLQENYRQLMGDVNGLGLKDLQTLENQLKASLQAIHKKKDQILIDEGQELIQKVRIMDREYMNIYKKINPYAQENMELHRKVDASARFNGGFTTCGSLSPTSTDLELSPPQQQTSGTQDDVLKLGLQLL</sequence>
<keyword evidence="3" id="KW-0238">DNA-binding</keyword>
<dbReference type="PRINTS" id="PR00404">
    <property type="entry name" value="MADSDOMAIN"/>
</dbReference>
<dbReference type="AlphaFoldDB" id="A0A2I0WQP2"/>
<evidence type="ECO:0000256" key="3">
    <source>
        <dbReference type="ARBA" id="ARBA00023125"/>
    </source>
</evidence>
<keyword evidence="10" id="KW-1185">Reference proteome</keyword>
<organism evidence="9 10">
    <name type="scientific">Dendrobium catenatum</name>
    <dbReference type="NCBI Taxonomy" id="906689"/>
    <lineage>
        <taxon>Eukaryota</taxon>
        <taxon>Viridiplantae</taxon>
        <taxon>Streptophyta</taxon>
        <taxon>Embryophyta</taxon>
        <taxon>Tracheophyta</taxon>
        <taxon>Spermatophyta</taxon>
        <taxon>Magnoliopsida</taxon>
        <taxon>Liliopsida</taxon>
        <taxon>Asparagales</taxon>
        <taxon>Orchidaceae</taxon>
        <taxon>Epidendroideae</taxon>
        <taxon>Malaxideae</taxon>
        <taxon>Dendrobiinae</taxon>
        <taxon>Dendrobium</taxon>
    </lineage>
</organism>
<dbReference type="GO" id="GO:0000977">
    <property type="term" value="F:RNA polymerase II transcription regulatory region sequence-specific DNA binding"/>
    <property type="evidence" value="ECO:0007669"/>
    <property type="project" value="InterPro"/>
</dbReference>
<dbReference type="Pfam" id="PF00319">
    <property type="entry name" value="SRF-TF"/>
    <property type="match status" value="1"/>
</dbReference>
<dbReference type="GO" id="GO:0046983">
    <property type="term" value="F:protein dimerization activity"/>
    <property type="evidence" value="ECO:0007669"/>
    <property type="project" value="InterPro"/>
</dbReference>
<keyword evidence="6" id="KW-0175">Coiled coil</keyword>
<dbReference type="EMBL" id="KZ502480">
    <property type="protein sequence ID" value="PKU77985.1"/>
    <property type="molecule type" value="Genomic_DNA"/>
</dbReference>
<dbReference type="InterPro" id="IPR033896">
    <property type="entry name" value="MEF2-like_N"/>
</dbReference>
<evidence type="ECO:0000256" key="2">
    <source>
        <dbReference type="ARBA" id="ARBA00023015"/>
    </source>
</evidence>
<evidence type="ECO:0000259" key="7">
    <source>
        <dbReference type="PROSITE" id="PS50066"/>
    </source>
</evidence>
<dbReference type="InterPro" id="IPR002487">
    <property type="entry name" value="TF_Kbox"/>
</dbReference>
<dbReference type="InterPro" id="IPR002100">
    <property type="entry name" value="TF_MADSbox"/>
</dbReference>
<gene>
    <name evidence="9" type="primary">MADS27</name>
    <name evidence="9" type="ORF">MA16_Dca011605</name>
</gene>